<dbReference type="PANTHER" id="PTHR43705:SF1">
    <property type="entry name" value="HYDROXYACYLGLUTATHIONE HYDROLASE GLOB"/>
    <property type="match status" value="1"/>
</dbReference>
<dbReference type="PANTHER" id="PTHR43705">
    <property type="entry name" value="HYDROXYACYLGLUTATHIONE HYDROLASE"/>
    <property type="match status" value="1"/>
</dbReference>
<evidence type="ECO:0000313" key="9">
    <source>
        <dbReference type="EMBL" id="QPC43914.1"/>
    </source>
</evidence>
<feature type="binding site" evidence="7">
    <location>
        <position position="169"/>
    </location>
    <ligand>
        <name>Zn(2+)</name>
        <dbReference type="ChEBI" id="CHEBI:29105"/>
        <label>2</label>
    </ligand>
</feature>
<dbReference type="GO" id="GO:0004416">
    <property type="term" value="F:hydroxyacylglutathione hydrolase activity"/>
    <property type="evidence" value="ECO:0007669"/>
    <property type="project" value="UniProtKB-UniRule"/>
</dbReference>
<dbReference type="InterPro" id="IPR001279">
    <property type="entry name" value="Metallo-B-lactamas"/>
</dbReference>
<sequence>MAKLEIHQFPCRQDNYGVLVHDPESGRTAAVDAPELKPIEAALAETGWRLTDIFCTHHHGDHTEAIAPLKAEYGCTVYGPDSDIPELDTPLRDGDSFDFGGHEVRVLETPGHTLDHIAYVIPDQKLAFAGDTLFALGCGRVFEGTMDQMWSSLSKLAALPPDTAVYCGHEYTEANARFALTVEPGNEALQRRAEDISQRRSRGEPTLPTTIGLELETSPFLRVKSPEIRERLGLPNATDAEVFAEVRRRKDTF</sequence>
<feature type="binding site" evidence="7">
    <location>
        <position position="131"/>
    </location>
    <ligand>
        <name>Zn(2+)</name>
        <dbReference type="ChEBI" id="CHEBI:29105"/>
        <label>1</label>
    </ligand>
</feature>
<dbReference type="PIRSF" id="PIRSF005457">
    <property type="entry name" value="Glx"/>
    <property type="match status" value="1"/>
</dbReference>
<dbReference type="InterPro" id="IPR050110">
    <property type="entry name" value="Glyoxalase_II_hydrolase"/>
</dbReference>
<proteinExistence type="inferred from homology"/>
<keyword evidence="4 7" id="KW-0479">Metal-binding</keyword>
<evidence type="ECO:0000256" key="2">
    <source>
        <dbReference type="ARBA" id="ARBA00004963"/>
    </source>
</evidence>
<dbReference type="UniPathway" id="UPA00619">
    <property type="reaction ID" value="UER00676"/>
</dbReference>
<feature type="binding site" evidence="7">
    <location>
        <position position="131"/>
    </location>
    <ligand>
        <name>Zn(2+)</name>
        <dbReference type="ChEBI" id="CHEBI:29105"/>
        <label>2</label>
    </ligand>
</feature>
<evidence type="ECO:0000256" key="6">
    <source>
        <dbReference type="ARBA" id="ARBA00022833"/>
    </source>
</evidence>
<comment type="subunit">
    <text evidence="7">Monomer.</text>
</comment>
<gene>
    <name evidence="7 9" type="primary">gloB</name>
    <name evidence="9" type="ORF">HW532_15185</name>
</gene>
<feature type="binding site" evidence="7">
    <location>
        <position position="61"/>
    </location>
    <ligand>
        <name>Zn(2+)</name>
        <dbReference type="ChEBI" id="CHEBI:29105"/>
        <label>2</label>
    </ligand>
</feature>
<comment type="similarity">
    <text evidence="3 7">Belongs to the metallo-beta-lactamase superfamily. Glyoxalase II family.</text>
</comment>
<keyword evidence="5 7" id="KW-0378">Hydrolase</keyword>
<dbReference type="Gene3D" id="3.60.15.10">
    <property type="entry name" value="Ribonuclease Z/Hydroxyacylglutathione hydrolase-like"/>
    <property type="match status" value="1"/>
</dbReference>
<dbReference type="SUPFAM" id="SSF56281">
    <property type="entry name" value="Metallo-hydrolase/oxidoreductase"/>
    <property type="match status" value="1"/>
</dbReference>
<dbReference type="KEGG" id="kmn:HW532_15185"/>
<dbReference type="Pfam" id="PF00753">
    <property type="entry name" value="Lactamase_B"/>
    <property type="match status" value="1"/>
</dbReference>
<dbReference type="GO" id="GO:0046872">
    <property type="term" value="F:metal ion binding"/>
    <property type="evidence" value="ECO:0007669"/>
    <property type="project" value="UniProtKB-KW"/>
</dbReference>
<dbReference type="InterPro" id="IPR032282">
    <property type="entry name" value="HAGH_C"/>
</dbReference>
<dbReference type="NCBIfam" id="TIGR03413">
    <property type="entry name" value="GSH_gloB"/>
    <property type="match status" value="1"/>
</dbReference>
<evidence type="ECO:0000256" key="7">
    <source>
        <dbReference type="HAMAP-Rule" id="MF_01374"/>
    </source>
</evidence>
<evidence type="ECO:0000256" key="1">
    <source>
        <dbReference type="ARBA" id="ARBA00001623"/>
    </source>
</evidence>
<accession>A0A7S8C5T8</accession>
<feature type="binding site" evidence="7">
    <location>
        <position position="62"/>
    </location>
    <ligand>
        <name>Zn(2+)</name>
        <dbReference type="ChEBI" id="CHEBI:29105"/>
        <label>2</label>
    </ligand>
</feature>
<comment type="function">
    <text evidence="7">Thiolesterase that catalyzes the hydrolysis of S-D-lactoyl-glutathione to form glutathione and D-lactic acid.</text>
</comment>
<feature type="domain" description="Metallo-beta-lactamase" evidence="8">
    <location>
        <begin position="14"/>
        <end position="169"/>
    </location>
</feature>
<dbReference type="AlphaFoldDB" id="A0A7S8C5T8"/>
<protein>
    <recommendedName>
        <fullName evidence="7">Hydroxyacylglutathione hydrolase</fullName>
        <ecNumber evidence="7">3.1.2.6</ecNumber>
    </recommendedName>
    <alternativeName>
        <fullName evidence="7">Glyoxalase II</fullName>
        <shortName evidence="7">Glx II</shortName>
    </alternativeName>
</protein>
<feature type="binding site" evidence="7">
    <location>
        <position position="57"/>
    </location>
    <ligand>
        <name>Zn(2+)</name>
        <dbReference type="ChEBI" id="CHEBI:29105"/>
        <label>1</label>
    </ligand>
</feature>
<dbReference type="Pfam" id="PF16123">
    <property type="entry name" value="HAGH_C"/>
    <property type="match status" value="1"/>
</dbReference>
<evidence type="ECO:0000259" key="8">
    <source>
        <dbReference type="SMART" id="SM00849"/>
    </source>
</evidence>
<feature type="binding site" evidence="7">
    <location>
        <position position="112"/>
    </location>
    <ligand>
        <name>Zn(2+)</name>
        <dbReference type="ChEBI" id="CHEBI:29105"/>
        <label>1</label>
    </ligand>
</feature>
<dbReference type="EC" id="3.1.2.6" evidence="7"/>
<evidence type="ECO:0000256" key="4">
    <source>
        <dbReference type="ARBA" id="ARBA00022723"/>
    </source>
</evidence>
<dbReference type="SMART" id="SM00849">
    <property type="entry name" value="Lactamase_B"/>
    <property type="match status" value="1"/>
</dbReference>
<dbReference type="Proteomes" id="UP000593594">
    <property type="component" value="Chromosome"/>
</dbReference>
<dbReference type="HAMAP" id="MF_01374">
    <property type="entry name" value="Glyoxalase_2"/>
    <property type="match status" value="1"/>
</dbReference>
<evidence type="ECO:0000256" key="3">
    <source>
        <dbReference type="ARBA" id="ARBA00006759"/>
    </source>
</evidence>
<dbReference type="InterPro" id="IPR035680">
    <property type="entry name" value="Clx_II_MBL"/>
</dbReference>
<comment type="catalytic activity">
    <reaction evidence="1 7">
        <text>an S-(2-hydroxyacyl)glutathione + H2O = a 2-hydroxy carboxylate + glutathione + H(+)</text>
        <dbReference type="Rhea" id="RHEA:21864"/>
        <dbReference type="ChEBI" id="CHEBI:15377"/>
        <dbReference type="ChEBI" id="CHEBI:15378"/>
        <dbReference type="ChEBI" id="CHEBI:57925"/>
        <dbReference type="ChEBI" id="CHEBI:58896"/>
        <dbReference type="ChEBI" id="CHEBI:71261"/>
        <dbReference type="EC" id="3.1.2.6"/>
    </reaction>
</comment>
<comment type="cofactor">
    <cofactor evidence="7">
        <name>Zn(2+)</name>
        <dbReference type="ChEBI" id="CHEBI:29105"/>
    </cofactor>
    <text evidence="7">Binds 2 Zn(2+) ions per subunit.</text>
</comment>
<keyword evidence="10" id="KW-1185">Reference proteome</keyword>
<name>A0A7S8C5T8_9HYPH</name>
<keyword evidence="6 7" id="KW-0862">Zinc</keyword>
<comment type="pathway">
    <text evidence="2 7">Secondary metabolite metabolism; methylglyoxal degradation; (R)-lactate from methylglyoxal: step 2/2.</text>
</comment>
<evidence type="ECO:0000256" key="5">
    <source>
        <dbReference type="ARBA" id="ARBA00022801"/>
    </source>
</evidence>
<evidence type="ECO:0000313" key="10">
    <source>
        <dbReference type="Proteomes" id="UP000593594"/>
    </source>
</evidence>
<dbReference type="InterPro" id="IPR036866">
    <property type="entry name" value="RibonucZ/Hydroxyglut_hydro"/>
</dbReference>
<organism evidence="9 10">
    <name type="scientific">Kaustia mangrovi</name>
    <dbReference type="NCBI Taxonomy" id="2593653"/>
    <lineage>
        <taxon>Bacteria</taxon>
        <taxon>Pseudomonadati</taxon>
        <taxon>Pseudomonadota</taxon>
        <taxon>Alphaproteobacteria</taxon>
        <taxon>Hyphomicrobiales</taxon>
        <taxon>Parvibaculaceae</taxon>
        <taxon>Kaustia</taxon>
    </lineage>
</organism>
<reference evidence="9 10" key="1">
    <citation type="submission" date="2020-06" db="EMBL/GenBank/DDBJ databases">
        <title>Genome sequence of 2 isolates from Red Sea Mangroves.</title>
        <authorList>
            <person name="Sefrji F."/>
            <person name="Michoud G."/>
            <person name="Merlino G."/>
            <person name="Daffonchio D."/>
        </authorList>
    </citation>
    <scope>NUCLEOTIDE SEQUENCE [LARGE SCALE GENOMIC DNA]</scope>
    <source>
        <strain evidence="9 10">R1DC25</strain>
    </source>
</reference>
<feature type="binding site" evidence="7">
    <location>
        <position position="59"/>
    </location>
    <ligand>
        <name>Zn(2+)</name>
        <dbReference type="ChEBI" id="CHEBI:29105"/>
        <label>1</label>
    </ligand>
</feature>
<dbReference type="InterPro" id="IPR017782">
    <property type="entry name" value="Hydroxyacylglutathione_Hdrlase"/>
</dbReference>
<dbReference type="RefSeq" id="WP_213161276.1">
    <property type="nucleotide sequence ID" value="NZ_CP058214.1"/>
</dbReference>
<dbReference type="EMBL" id="CP058214">
    <property type="protein sequence ID" value="QPC43914.1"/>
    <property type="molecule type" value="Genomic_DNA"/>
</dbReference>
<dbReference type="GO" id="GO:0019243">
    <property type="term" value="P:methylglyoxal catabolic process to D-lactate via S-lactoyl-glutathione"/>
    <property type="evidence" value="ECO:0007669"/>
    <property type="project" value="UniProtKB-UniRule"/>
</dbReference>
<dbReference type="CDD" id="cd07723">
    <property type="entry name" value="hydroxyacylglutathione_hydrolase_MBL-fold"/>
    <property type="match status" value="1"/>
</dbReference>